<feature type="non-terminal residue" evidence="1">
    <location>
        <position position="1"/>
    </location>
</feature>
<reference evidence="1" key="1">
    <citation type="submission" date="2019-08" db="EMBL/GenBank/DDBJ databases">
        <title>The genome of the North American firefly Photinus pyralis.</title>
        <authorList>
            <consortium name="Photinus pyralis genome working group"/>
            <person name="Fallon T.R."/>
            <person name="Sander Lower S.E."/>
            <person name="Weng J.-K."/>
        </authorList>
    </citation>
    <scope>NUCLEOTIDE SEQUENCE</scope>
    <source>
        <strain evidence="1">TRF0915ILg1</strain>
        <tissue evidence="1">Whole body</tissue>
    </source>
</reference>
<protein>
    <submittedName>
        <fullName evidence="1">Uncharacterized protein</fullName>
    </submittedName>
</protein>
<evidence type="ECO:0000313" key="2">
    <source>
        <dbReference type="Proteomes" id="UP000801492"/>
    </source>
</evidence>
<dbReference type="InterPro" id="IPR042496">
    <property type="entry name" value="CGRF1"/>
</dbReference>
<dbReference type="Proteomes" id="UP000801492">
    <property type="component" value="Unassembled WGS sequence"/>
</dbReference>
<evidence type="ECO:0000313" key="1">
    <source>
        <dbReference type="EMBL" id="KAF2904283.1"/>
    </source>
</evidence>
<name>A0A8K0DDQ2_IGNLU</name>
<organism evidence="1 2">
    <name type="scientific">Ignelater luminosus</name>
    <name type="common">Cucubano</name>
    <name type="synonym">Pyrophorus luminosus</name>
    <dbReference type="NCBI Taxonomy" id="2038154"/>
    <lineage>
        <taxon>Eukaryota</taxon>
        <taxon>Metazoa</taxon>
        <taxon>Ecdysozoa</taxon>
        <taxon>Arthropoda</taxon>
        <taxon>Hexapoda</taxon>
        <taxon>Insecta</taxon>
        <taxon>Pterygota</taxon>
        <taxon>Neoptera</taxon>
        <taxon>Endopterygota</taxon>
        <taxon>Coleoptera</taxon>
        <taxon>Polyphaga</taxon>
        <taxon>Elateriformia</taxon>
        <taxon>Elateroidea</taxon>
        <taxon>Elateridae</taxon>
        <taxon>Agrypninae</taxon>
        <taxon>Pyrophorini</taxon>
        <taxon>Ignelater</taxon>
    </lineage>
</organism>
<comment type="caution">
    <text evidence="1">The sequence shown here is derived from an EMBL/GenBank/DDBJ whole genome shotgun (WGS) entry which is preliminary data.</text>
</comment>
<dbReference type="AlphaFoldDB" id="A0A8K0DDQ2"/>
<accession>A0A8K0DDQ2</accession>
<gene>
    <name evidence="1" type="ORF">ILUMI_01886</name>
</gene>
<dbReference type="GO" id="GO:0030308">
    <property type="term" value="P:negative regulation of cell growth"/>
    <property type="evidence" value="ECO:0007669"/>
    <property type="project" value="TreeGrafter"/>
</dbReference>
<proteinExistence type="predicted"/>
<dbReference type="EMBL" id="VTPC01000802">
    <property type="protein sequence ID" value="KAF2904283.1"/>
    <property type="molecule type" value="Genomic_DNA"/>
</dbReference>
<sequence>KDPHSDEIITLSLPTPPLELGTPPRGYYPLVIILVRVDSEEHVHPDETVSLINVVHIKDSVCTLPTSILAQYLKQANGQLSCLKQLYLATGNPGGYEDGQIPLAVAEPIEESESVSNNIRHTLLCRSNEDSMWNSGGEQICVVCQSFPLSRALLPCR</sequence>
<dbReference type="PANTHER" id="PTHR15379:SF2">
    <property type="entry name" value="CELL GROWTH REGULATOR WITH RING FINGER DOMAIN PROTEIN 1"/>
    <property type="match status" value="1"/>
</dbReference>
<dbReference type="OrthoDB" id="10251219at2759"/>
<dbReference type="PANTHER" id="PTHR15379">
    <property type="entry name" value="CELL GROWTH REGULATOR WITH RING FINGER DOMAIN PROTEIN 1"/>
    <property type="match status" value="1"/>
</dbReference>
<keyword evidence="2" id="KW-1185">Reference proteome</keyword>